<dbReference type="PANTHER" id="PTHR16557">
    <property type="entry name" value="ALKYLATED DNA REPAIR PROTEIN ALKB-RELATED"/>
    <property type="match status" value="1"/>
</dbReference>
<evidence type="ECO:0000256" key="3">
    <source>
        <dbReference type="ARBA" id="ARBA00023002"/>
    </source>
</evidence>
<reference evidence="7" key="1">
    <citation type="journal article" date="2018" name="J. Proteomics">
        <title>Exploring the molecular complexity of Triatoma dimidiata sialome.</title>
        <authorList>
            <person name="Santiago P.B."/>
            <person name="de Araujo C.N."/>
            <person name="Charneau S."/>
            <person name="Bastos I.M.D."/>
            <person name="Assumpcao T.C.F."/>
            <person name="Queiroz R.M.L."/>
            <person name="Praca Y.R."/>
            <person name="Cordeiro T.M."/>
            <person name="Garcia C.H.S."/>
            <person name="da Silva I.G."/>
            <person name="Raiol T."/>
            <person name="Motta F.N."/>
            <person name="de Araujo Oliveira J.V."/>
            <person name="de Sousa M.V."/>
            <person name="Ribeiro J.M.C."/>
            <person name="de Santana J.M."/>
        </authorList>
    </citation>
    <scope>NUCLEOTIDE SEQUENCE</scope>
    <source>
        <strain evidence="7">Santander</strain>
        <tissue evidence="7">Salivary glands</tissue>
    </source>
</reference>
<feature type="binding site" evidence="5">
    <location>
        <position position="194"/>
    </location>
    <ligand>
        <name>Fe cation</name>
        <dbReference type="ChEBI" id="CHEBI:24875"/>
        <note>catalytic</note>
    </ligand>
</feature>
<keyword evidence="4 5" id="KW-0408">Iron</keyword>
<dbReference type="InterPro" id="IPR027450">
    <property type="entry name" value="AlkB-like"/>
</dbReference>
<dbReference type="PROSITE" id="PS51471">
    <property type="entry name" value="FE2OG_OXY"/>
    <property type="match status" value="1"/>
</dbReference>
<dbReference type="Pfam" id="PF13532">
    <property type="entry name" value="2OG-FeII_Oxy_2"/>
    <property type="match status" value="1"/>
</dbReference>
<evidence type="ECO:0000256" key="2">
    <source>
        <dbReference type="ARBA" id="ARBA00022964"/>
    </source>
</evidence>
<dbReference type="GO" id="GO:0035513">
    <property type="term" value="P:oxidative RNA demethylation"/>
    <property type="evidence" value="ECO:0007669"/>
    <property type="project" value="TreeGrafter"/>
</dbReference>
<keyword evidence="1 5" id="KW-0479">Metal-binding</keyword>
<dbReference type="InterPro" id="IPR004574">
    <property type="entry name" value="Alkb"/>
</dbReference>
<dbReference type="AlphaFoldDB" id="A0A0V0G4T0"/>
<evidence type="ECO:0000256" key="4">
    <source>
        <dbReference type="ARBA" id="ARBA00023004"/>
    </source>
</evidence>
<evidence type="ECO:0000256" key="1">
    <source>
        <dbReference type="ARBA" id="ARBA00022723"/>
    </source>
</evidence>
<feature type="binding site" evidence="5">
    <location>
        <position position="196"/>
    </location>
    <ligand>
        <name>Fe cation</name>
        <dbReference type="ChEBI" id="CHEBI:24875"/>
        <note>catalytic</note>
    </ligand>
</feature>
<dbReference type="InterPro" id="IPR037151">
    <property type="entry name" value="AlkB-like_sf"/>
</dbReference>
<comment type="cofactor">
    <cofactor evidence="5">
        <name>Fe(2+)</name>
        <dbReference type="ChEBI" id="CHEBI:29033"/>
    </cofactor>
    <text evidence="5">Binds 1 Fe(2+) ion per subunit.</text>
</comment>
<organism evidence="7">
    <name type="scientific">Triatoma dimidiata</name>
    <name type="common">Kissing bug</name>
    <name type="synonym">Meccus dimidiatus</name>
    <dbReference type="NCBI Taxonomy" id="72491"/>
    <lineage>
        <taxon>Eukaryota</taxon>
        <taxon>Metazoa</taxon>
        <taxon>Ecdysozoa</taxon>
        <taxon>Arthropoda</taxon>
        <taxon>Hexapoda</taxon>
        <taxon>Insecta</taxon>
        <taxon>Pterygota</taxon>
        <taxon>Neoptera</taxon>
        <taxon>Paraneoptera</taxon>
        <taxon>Hemiptera</taxon>
        <taxon>Heteroptera</taxon>
        <taxon>Panheteroptera</taxon>
        <taxon>Cimicomorpha</taxon>
        <taxon>Reduviidae</taxon>
        <taxon>Triatominae</taxon>
        <taxon>Triatoma</taxon>
    </lineage>
</organism>
<dbReference type="GO" id="GO:0035515">
    <property type="term" value="F:oxidative RNA demethylase activity"/>
    <property type="evidence" value="ECO:0007669"/>
    <property type="project" value="TreeGrafter"/>
</dbReference>
<dbReference type="PANTHER" id="PTHR16557:SF2">
    <property type="entry name" value="NUCLEIC ACID DIOXYGENASE ALKBH1"/>
    <property type="match status" value="1"/>
</dbReference>
<feature type="binding site" evidence="5">
    <location>
        <position position="250"/>
    </location>
    <ligand>
        <name>Fe cation</name>
        <dbReference type="ChEBI" id="CHEBI:24875"/>
        <note>catalytic</note>
    </ligand>
</feature>
<keyword evidence="3" id="KW-0560">Oxidoreductase</keyword>
<dbReference type="GO" id="GO:0035516">
    <property type="term" value="F:broad specificity oxidative DNA demethylase activity"/>
    <property type="evidence" value="ECO:0007669"/>
    <property type="project" value="TreeGrafter"/>
</dbReference>
<feature type="domain" description="Fe2OG dioxygenase" evidence="6">
    <location>
        <begin position="176"/>
        <end position="299"/>
    </location>
</feature>
<accession>A0A0V0G4T0</accession>
<dbReference type="Gene3D" id="2.60.120.590">
    <property type="entry name" value="Alpha-ketoglutarate-dependent dioxygenase AlkB-like"/>
    <property type="match status" value="1"/>
</dbReference>
<dbReference type="SUPFAM" id="SSF51197">
    <property type="entry name" value="Clavaminate synthase-like"/>
    <property type="match status" value="1"/>
</dbReference>
<dbReference type="InterPro" id="IPR005123">
    <property type="entry name" value="Oxoglu/Fe-dep_dioxygenase_dom"/>
</dbReference>
<sequence length="307" mass="35221">MFKQVFKKYKCKCSPVDLDSALDFNNLSPEDDVRICEIKVEESLCEFEKLGLTSPSEWRIFHVISQPGLIIVKNIFSWKGQRMWIKKCLAEYPLHPNKTNLDVHGLILPSENWWHVCQTDLCRRQVLYKKLRWITLGYHHNWDTKEYCENTKSPVPQELIDLCRVCARSIGGWNFTAQAAIINFYHLGSTLSGHVDRSEPNEEAPLLSFSFGGRAVFLIGDADDEEHVTALVLESGDLVIMSGQSRLAMHGVPKVMPPLQPYPWTDSTDQTLLDNEEWNSSFEEYISSARININVRQVLHPGQRTLS</sequence>
<dbReference type="GO" id="GO:0005634">
    <property type="term" value="C:nucleus"/>
    <property type="evidence" value="ECO:0007669"/>
    <property type="project" value="TreeGrafter"/>
</dbReference>
<name>A0A0V0G4T0_TRIDM</name>
<evidence type="ECO:0000256" key="5">
    <source>
        <dbReference type="PIRSR" id="PIRSR604574-2"/>
    </source>
</evidence>
<protein>
    <submittedName>
        <fullName evidence="7">Putative alkylated dna repair protein alkb log 1</fullName>
    </submittedName>
</protein>
<dbReference type="GO" id="GO:0005737">
    <property type="term" value="C:cytoplasm"/>
    <property type="evidence" value="ECO:0007669"/>
    <property type="project" value="TreeGrafter"/>
</dbReference>
<evidence type="ECO:0000313" key="7">
    <source>
        <dbReference type="EMBL" id="JAP03059.1"/>
    </source>
</evidence>
<dbReference type="EMBL" id="GECL01003065">
    <property type="protein sequence ID" value="JAP03059.1"/>
    <property type="molecule type" value="Transcribed_RNA"/>
</dbReference>
<evidence type="ECO:0000259" key="6">
    <source>
        <dbReference type="PROSITE" id="PS51471"/>
    </source>
</evidence>
<dbReference type="GO" id="GO:0008198">
    <property type="term" value="F:ferrous iron binding"/>
    <property type="evidence" value="ECO:0007669"/>
    <property type="project" value="TreeGrafter"/>
</dbReference>
<proteinExistence type="predicted"/>
<keyword evidence="2" id="KW-0223">Dioxygenase</keyword>